<keyword evidence="2" id="KW-0812">Transmembrane</keyword>
<protein>
    <recommendedName>
        <fullName evidence="5">Periplasmic heavy metal sensor</fullName>
    </recommendedName>
</protein>
<dbReference type="AlphaFoldDB" id="A0A238LGT1"/>
<evidence type="ECO:0008006" key="5">
    <source>
        <dbReference type="Google" id="ProtNLM"/>
    </source>
</evidence>
<dbReference type="Proteomes" id="UP000201613">
    <property type="component" value="Unassembled WGS sequence"/>
</dbReference>
<keyword evidence="2" id="KW-1133">Transmembrane helix</keyword>
<dbReference type="EMBL" id="FXZK01000005">
    <property type="protein sequence ID" value="SMY08753.1"/>
    <property type="molecule type" value="Genomic_DNA"/>
</dbReference>
<feature type="transmembrane region" description="Helical" evidence="2">
    <location>
        <begin position="15"/>
        <end position="39"/>
    </location>
</feature>
<dbReference type="RefSeq" id="WP_093992915.1">
    <property type="nucleotide sequence ID" value="NZ_FXZK01000005.1"/>
</dbReference>
<keyword evidence="4" id="KW-1185">Reference proteome</keyword>
<name>A0A238LGT1_9RHOB</name>
<dbReference type="Pfam" id="PF13801">
    <property type="entry name" value="Metal_resist"/>
    <property type="match status" value="1"/>
</dbReference>
<sequence length="169" mass="18320">MTSELDKVPAPPSGWLRAVLVISLTLNLLLVGLAVGTAYKFKSAGGPPRNYDLSLGPLGASLDQDARRELGRSLSRMEGARLPRREERGRAVSELAGVLVEEPFDPDALAAMLSRQRQQWSGVQDSAQAAMVAYIAALTPEARADLADRLLQQAGPRRSDDNRGDDRRD</sequence>
<feature type="compositionally biased region" description="Basic and acidic residues" evidence="1">
    <location>
        <begin position="157"/>
        <end position="169"/>
    </location>
</feature>
<keyword evidence="2" id="KW-0472">Membrane</keyword>
<evidence type="ECO:0000313" key="3">
    <source>
        <dbReference type="EMBL" id="SMY08753.1"/>
    </source>
</evidence>
<dbReference type="OrthoDB" id="7876971at2"/>
<proteinExistence type="predicted"/>
<reference evidence="3 4" key="1">
    <citation type="submission" date="2017-05" db="EMBL/GenBank/DDBJ databases">
        <authorList>
            <person name="Song R."/>
            <person name="Chenine A.L."/>
            <person name="Ruprecht R.M."/>
        </authorList>
    </citation>
    <scope>NUCLEOTIDE SEQUENCE [LARGE SCALE GENOMIC DNA]</scope>
    <source>
        <strain evidence="3 4">CECT 8899</strain>
    </source>
</reference>
<accession>A0A238LGT1</accession>
<dbReference type="InterPro" id="IPR025961">
    <property type="entry name" value="Metal_resist"/>
</dbReference>
<organism evidence="3 4">
    <name type="scientific">Flavimaricola marinus</name>
    <dbReference type="NCBI Taxonomy" id="1819565"/>
    <lineage>
        <taxon>Bacteria</taxon>
        <taxon>Pseudomonadati</taxon>
        <taxon>Pseudomonadota</taxon>
        <taxon>Alphaproteobacteria</taxon>
        <taxon>Rhodobacterales</taxon>
        <taxon>Paracoccaceae</taxon>
        <taxon>Flavimaricola</taxon>
    </lineage>
</organism>
<evidence type="ECO:0000256" key="2">
    <source>
        <dbReference type="SAM" id="Phobius"/>
    </source>
</evidence>
<gene>
    <name evidence="3" type="ORF">LOM8899_02909</name>
</gene>
<evidence type="ECO:0000313" key="4">
    <source>
        <dbReference type="Proteomes" id="UP000201613"/>
    </source>
</evidence>
<feature type="region of interest" description="Disordered" evidence="1">
    <location>
        <begin position="147"/>
        <end position="169"/>
    </location>
</feature>
<evidence type="ECO:0000256" key="1">
    <source>
        <dbReference type="SAM" id="MobiDB-lite"/>
    </source>
</evidence>